<proteinExistence type="predicted"/>
<name>W4H4E8_APHAT</name>
<dbReference type="OrthoDB" id="973883at2759"/>
<dbReference type="AlphaFoldDB" id="W4H4E8"/>
<protein>
    <recommendedName>
        <fullName evidence="2">Myb/SANT-like domain-containing protein</fullName>
    </recommendedName>
</protein>
<evidence type="ECO:0008006" key="2">
    <source>
        <dbReference type="Google" id="ProtNLM"/>
    </source>
</evidence>
<gene>
    <name evidence="1" type="ORF">H257_01850</name>
</gene>
<organism evidence="1">
    <name type="scientific">Aphanomyces astaci</name>
    <name type="common">Crayfish plague agent</name>
    <dbReference type="NCBI Taxonomy" id="112090"/>
    <lineage>
        <taxon>Eukaryota</taxon>
        <taxon>Sar</taxon>
        <taxon>Stramenopiles</taxon>
        <taxon>Oomycota</taxon>
        <taxon>Saprolegniomycetes</taxon>
        <taxon>Saprolegniales</taxon>
        <taxon>Verrucalvaceae</taxon>
        <taxon>Aphanomyces</taxon>
    </lineage>
</organism>
<accession>W4H4E8</accession>
<sequence>MGIWTDELDKTWLEELVHQAVVLGNKSNSGFKKEAWTALKSRYDTIKGMYGVVVKLANSSGWDGVIKVPCQMLVNNVG</sequence>
<evidence type="ECO:0000313" key="1">
    <source>
        <dbReference type="EMBL" id="ETV86767.1"/>
    </source>
</evidence>
<reference evidence="1" key="1">
    <citation type="submission" date="2013-12" db="EMBL/GenBank/DDBJ databases">
        <title>The Genome Sequence of Aphanomyces astaci APO3.</title>
        <authorList>
            <consortium name="The Broad Institute Genomics Platform"/>
            <person name="Russ C."/>
            <person name="Tyler B."/>
            <person name="van West P."/>
            <person name="Dieguez-Uribeondo J."/>
            <person name="Young S.K."/>
            <person name="Zeng Q."/>
            <person name="Gargeya S."/>
            <person name="Fitzgerald M."/>
            <person name="Abouelleil A."/>
            <person name="Alvarado L."/>
            <person name="Chapman S.B."/>
            <person name="Gainer-Dewar J."/>
            <person name="Goldberg J."/>
            <person name="Griggs A."/>
            <person name="Gujja S."/>
            <person name="Hansen M."/>
            <person name="Howarth C."/>
            <person name="Imamovic A."/>
            <person name="Ireland A."/>
            <person name="Larimer J."/>
            <person name="McCowan C."/>
            <person name="Murphy C."/>
            <person name="Pearson M."/>
            <person name="Poon T.W."/>
            <person name="Priest M."/>
            <person name="Roberts A."/>
            <person name="Saif S."/>
            <person name="Shea T."/>
            <person name="Sykes S."/>
            <person name="Wortman J."/>
            <person name="Nusbaum C."/>
            <person name="Birren B."/>
        </authorList>
    </citation>
    <scope>NUCLEOTIDE SEQUENCE [LARGE SCALE GENOMIC DNA]</scope>
    <source>
        <strain evidence="1">APO3</strain>
    </source>
</reference>
<dbReference type="RefSeq" id="XP_009823566.1">
    <property type="nucleotide sequence ID" value="XM_009825264.1"/>
</dbReference>
<dbReference type="GeneID" id="20803846"/>
<dbReference type="EMBL" id="KI913116">
    <property type="protein sequence ID" value="ETV86767.1"/>
    <property type="molecule type" value="Genomic_DNA"/>
</dbReference>
<dbReference type="VEuPathDB" id="FungiDB:H257_01850"/>